<evidence type="ECO:0000256" key="2">
    <source>
        <dbReference type="ARBA" id="ARBA00009646"/>
    </source>
</evidence>
<dbReference type="GO" id="GO:0005212">
    <property type="term" value="F:structural constituent of eye lens"/>
    <property type="evidence" value="ECO:0007669"/>
    <property type="project" value="UniProtKB-KW"/>
</dbReference>
<dbReference type="SUPFAM" id="SSF49695">
    <property type="entry name" value="gamma-Crystallin-like"/>
    <property type="match status" value="1"/>
</dbReference>
<dbReference type="PROSITE" id="PS50915">
    <property type="entry name" value="CRYSTALLIN_BETA_GAMMA"/>
    <property type="match status" value="3"/>
</dbReference>
<evidence type="ECO:0000256" key="5">
    <source>
        <dbReference type="SAM" id="MobiDB-lite"/>
    </source>
</evidence>
<dbReference type="Proteomes" id="UP000314982">
    <property type="component" value="Unassembled WGS sequence"/>
</dbReference>
<reference evidence="8" key="1">
    <citation type="submission" date="2018-06" db="EMBL/GenBank/DDBJ databases">
        <title>Genome assembly of Danube salmon.</title>
        <authorList>
            <person name="Macqueen D.J."/>
            <person name="Gundappa M.K."/>
        </authorList>
    </citation>
    <scope>NUCLEOTIDE SEQUENCE [LARGE SCALE GENOMIC DNA]</scope>
</reference>
<dbReference type="GO" id="GO:0007601">
    <property type="term" value="P:visual perception"/>
    <property type="evidence" value="ECO:0007669"/>
    <property type="project" value="TreeGrafter"/>
</dbReference>
<dbReference type="GO" id="GO:0002088">
    <property type="term" value="P:lens development in camera-type eye"/>
    <property type="evidence" value="ECO:0007669"/>
    <property type="project" value="TreeGrafter"/>
</dbReference>
<dbReference type="SMART" id="SM00247">
    <property type="entry name" value="XTALbg"/>
    <property type="match status" value="2"/>
</dbReference>
<dbReference type="InterPro" id="IPR011024">
    <property type="entry name" value="G_crystallin-like"/>
</dbReference>
<organism evidence="7 8">
    <name type="scientific">Hucho hucho</name>
    <name type="common">huchen</name>
    <dbReference type="NCBI Taxonomy" id="62062"/>
    <lineage>
        <taxon>Eukaryota</taxon>
        <taxon>Metazoa</taxon>
        <taxon>Chordata</taxon>
        <taxon>Craniata</taxon>
        <taxon>Vertebrata</taxon>
        <taxon>Euteleostomi</taxon>
        <taxon>Actinopterygii</taxon>
        <taxon>Neopterygii</taxon>
        <taxon>Teleostei</taxon>
        <taxon>Protacanthopterygii</taxon>
        <taxon>Salmoniformes</taxon>
        <taxon>Salmonidae</taxon>
        <taxon>Salmoninae</taxon>
        <taxon>Hucho</taxon>
    </lineage>
</organism>
<dbReference type="PRINTS" id="PR01367">
    <property type="entry name" value="BGCRYSTALLIN"/>
</dbReference>
<evidence type="ECO:0000256" key="1">
    <source>
        <dbReference type="ARBA" id="ARBA00003689"/>
    </source>
</evidence>
<dbReference type="STRING" id="62062.ENSHHUP00000042558"/>
<comment type="function">
    <text evidence="1">Crystallins are the dominant structural components of the vertebrate eye lens.</text>
</comment>
<feature type="region of interest" description="Disordered" evidence="5">
    <location>
        <begin position="177"/>
        <end position="198"/>
    </location>
</feature>
<sequence length="204" mass="24100">MRIYERENFGGQMMELMDDCDSIMDRFRIRCNSCRVESGCFMVYERPNFMGHQMLVRRGEYPDNQRLMGMSQSDCIRSSRMIPMHRGSYRMKIYEKENFGGQNMELMDDCDSIQDRYRMSECQSAQVMDGHWLMFEQPHFREISHSSAKTLSGSSLGAIFKCLKVPRSSVQTIVRKYKHHRTTQPSYRPGRKRVLSPRDECTLL</sequence>
<keyword evidence="8" id="KW-1185">Reference proteome</keyword>
<evidence type="ECO:0000256" key="4">
    <source>
        <dbReference type="ARBA" id="ARBA00022737"/>
    </source>
</evidence>
<protein>
    <recommendedName>
        <fullName evidence="6">Beta/gamma crystallin 'Greek key' domain-containing protein</fullName>
    </recommendedName>
</protein>
<dbReference type="InterPro" id="IPR050252">
    <property type="entry name" value="Beta/Gamma-Crystallin"/>
</dbReference>
<dbReference type="InterPro" id="IPR057667">
    <property type="entry name" value="HTH_SB"/>
</dbReference>
<accession>A0A4W5MXF7</accession>
<evidence type="ECO:0000313" key="7">
    <source>
        <dbReference type="Ensembl" id="ENSHHUP00000042558.1"/>
    </source>
</evidence>
<name>A0A4W5MXF7_9TELE</name>
<dbReference type="Pfam" id="PF25787">
    <property type="entry name" value="HTH_SB"/>
    <property type="match status" value="1"/>
</dbReference>
<dbReference type="Gene3D" id="1.10.10.10">
    <property type="entry name" value="Winged helix-like DNA-binding domain superfamily/Winged helix DNA-binding domain"/>
    <property type="match status" value="1"/>
</dbReference>
<evidence type="ECO:0000256" key="3">
    <source>
        <dbReference type="ARBA" id="ARBA00022613"/>
    </source>
</evidence>
<keyword evidence="3" id="KW-0273">Eye lens protein</keyword>
<dbReference type="FunFam" id="2.60.20.10:FF:000003">
    <property type="entry name" value="Crystallin gamma S"/>
    <property type="match status" value="1"/>
</dbReference>
<evidence type="ECO:0000259" key="6">
    <source>
        <dbReference type="PROSITE" id="PS50915"/>
    </source>
</evidence>
<feature type="domain" description="Beta/gamma crystallin 'Greek key'" evidence="6">
    <location>
        <begin position="89"/>
        <end position="129"/>
    </location>
</feature>
<dbReference type="PANTHER" id="PTHR11818:SF98">
    <property type="entry name" value="CRYGM5 PROTEIN"/>
    <property type="match status" value="1"/>
</dbReference>
<dbReference type="Pfam" id="PF00030">
    <property type="entry name" value="Crystall"/>
    <property type="match status" value="2"/>
</dbReference>
<dbReference type="FunFam" id="2.60.20.10:FF:000001">
    <property type="entry name" value="Crystallin gamma S"/>
    <property type="match status" value="1"/>
</dbReference>
<feature type="domain" description="Beta/gamma crystallin 'Greek key'" evidence="6">
    <location>
        <begin position="1"/>
        <end position="38"/>
    </location>
</feature>
<reference evidence="7" key="2">
    <citation type="submission" date="2025-08" db="UniProtKB">
        <authorList>
            <consortium name="Ensembl"/>
        </authorList>
    </citation>
    <scope>IDENTIFICATION</scope>
</reference>
<dbReference type="GeneTree" id="ENSGT00940000163149"/>
<dbReference type="Ensembl" id="ENSHHUT00000044168.1">
    <property type="protein sequence ID" value="ENSHHUP00000042558.1"/>
    <property type="gene ID" value="ENSHHUG00000026196.1"/>
</dbReference>
<reference evidence="7" key="3">
    <citation type="submission" date="2025-09" db="UniProtKB">
        <authorList>
            <consortium name="Ensembl"/>
        </authorList>
    </citation>
    <scope>IDENTIFICATION</scope>
</reference>
<dbReference type="InterPro" id="IPR036388">
    <property type="entry name" value="WH-like_DNA-bd_sf"/>
</dbReference>
<comment type="similarity">
    <text evidence="2">Belongs to the beta/gamma-crystallin family.</text>
</comment>
<dbReference type="InterPro" id="IPR001064">
    <property type="entry name" value="Beta/gamma_crystallin"/>
</dbReference>
<feature type="domain" description="Beta/gamma crystallin 'Greek key'" evidence="6">
    <location>
        <begin position="39"/>
        <end position="83"/>
    </location>
</feature>
<dbReference type="Gene3D" id="2.60.20.10">
    <property type="entry name" value="Crystallins"/>
    <property type="match status" value="2"/>
</dbReference>
<proteinExistence type="inferred from homology"/>
<evidence type="ECO:0000313" key="8">
    <source>
        <dbReference type="Proteomes" id="UP000314982"/>
    </source>
</evidence>
<dbReference type="AlphaFoldDB" id="A0A4W5MXF7"/>
<keyword evidence="4" id="KW-0677">Repeat</keyword>
<dbReference type="PANTHER" id="PTHR11818">
    <property type="entry name" value="BETA/GAMMA CRYSTALLIN"/>
    <property type="match status" value="1"/>
</dbReference>